<dbReference type="GO" id="GO:0090307">
    <property type="term" value="P:mitotic spindle assembly"/>
    <property type="evidence" value="ECO:0007669"/>
    <property type="project" value="TreeGrafter"/>
</dbReference>
<keyword evidence="11" id="KW-0498">Mitosis</keyword>
<feature type="domain" description="TOG" evidence="19">
    <location>
        <begin position="308"/>
        <end position="543"/>
    </location>
</feature>
<feature type="repeat" description="HEAT" evidence="17">
    <location>
        <begin position="169"/>
        <end position="207"/>
    </location>
</feature>
<feature type="region of interest" description="Disordered" evidence="18">
    <location>
        <begin position="539"/>
        <end position="558"/>
    </location>
</feature>
<evidence type="ECO:0000256" key="1">
    <source>
        <dbReference type="ARBA" id="ARBA00004186"/>
    </source>
</evidence>
<dbReference type="InterPro" id="IPR016024">
    <property type="entry name" value="ARM-type_fold"/>
</dbReference>
<dbReference type="Pfam" id="PF12348">
    <property type="entry name" value="CLASP_N"/>
    <property type="match status" value="1"/>
</dbReference>
<comment type="subcellular location">
    <subcellularLocation>
        <location evidence="4">Chromosome</location>
        <location evidence="4">Centromere</location>
        <location evidence="4">Kinetochore</location>
    </subcellularLocation>
    <subcellularLocation>
        <location evidence="2">Cytoplasm</location>
        <location evidence="2">Cytoskeleton</location>
        <location evidence="2">Microtubule organizing center</location>
        <location evidence="2">Centrosome</location>
    </subcellularLocation>
    <subcellularLocation>
        <location evidence="1">Cytoplasm</location>
        <location evidence="1">Cytoskeleton</location>
        <location evidence="1">Spindle</location>
    </subcellularLocation>
    <subcellularLocation>
        <location evidence="3">Golgi apparatus</location>
        <location evidence="3">trans-Golgi network</location>
    </subcellularLocation>
</comment>
<dbReference type="GO" id="GO:0008017">
    <property type="term" value="F:microtubule binding"/>
    <property type="evidence" value="ECO:0007669"/>
    <property type="project" value="TreeGrafter"/>
</dbReference>
<comment type="similarity">
    <text evidence="5">Belongs to the CLASP family.</text>
</comment>
<dbReference type="InterPro" id="IPR034085">
    <property type="entry name" value="TOG"/>
</dbReference>
<feature type="compositionally biased region" description="Polar residues" evidence="18">
    <location>
        <begin position="569"/>
        <end position="583"/>
    </location>
</feature>
<feature type="region of interest" description="Disordered" evidence="18">
    <location>
        <begin position="1113"/>
        <end position="1147"/>
    </location>
</feature>
<feature type="compositionally biased region" description="Low complexity" evidence="18">
    <location>
        <begin position="1038"/>
        <end position="1050"/>
    </location>
</feature>
<evidence type="ECO:0000256" key="13">
    <source>
        <dbReference type="ARBA" id="ARBA00023034"/>
    </source>
</evidence>
<dbReference type="Pfam" id="PF21040">
    <property type="entry name" value="CEP104-like_TOG"/>
    <property type="match status" value="1"/>
</dbReference>
<dbReference type="Ensembl" id="ENSDLAT00005033230.2">
    <property type="protein sequence ID" value="ENSDLAP00005031106.2"/>
    <property type="gene ID" value="ENSDLAG00005000963.2"/>
</dbReference>
<dbReference type="GO" id="GO:0043515">
    <property type="term" value="F:kinetochore binding"/>
    <property type="evidence" value="ECO:0007669"/>
    <property type="project" value="TreeGrafter"/>
</dbReference>
<protein>
    <recommendedName>
        <fullName evidence="19">TOG domain-containing protein</fullName>
    </recommendedName>
</protein>
<keyword evidence="7" id="KW-0963">Cytoplasm</keyword>
<dbReference type="GO" id="GO:0005813">
    <property type="term" value="C:centrosome"/>
    <property type="evidence" value="ECO:0007669"/>
    <property type="project" value="UniProtKB-SubCell"/>
</dbReference>
<dbReference type="GO" id="GO:0007026">
    <property type="term" value="P:negative regulation of microtubule depolymerization"/>
    <property type="evidence" value="ECO:0007669"/>
    <property type="project" value="UniProtKB-ARBA"/>
</dbReference>
<dbReference type="GO" id="GO:0030010">
    <property type="term" value="P:establishment of cell polarity"/>
    <property type="evidence" value="ECO:0007669"/>
    <property type="project" value="UniProtKB-ARBA"/>
</dbReference>
<feature type="region of interest" description="Disordered" evidence="18">
    <location>
        <begin position="767"/>
        <end position="797"/>
    </location>
</feature>
<dbReference type="InterPro" id="IPR011989">
    <property type="entry name" value="ARM-like"/>
</dbReference>
<dbReference type="GO" id="GO:0040001">
    <property type="term" value="P:establishment of mitotic spindle localization"/>
    <property type="evidence" value="ECO:0007669"/>
    <property type="project" value="TreeGrafter"/>
</dbReference>
<dbReference type="GO" id="GO:0072686">
    <property type="term" value="C:mitotic spindle"/>
    <property type="evidence" value="ECO:0007669"/>
    <property type="project" value="TreeGrafter"/>
</dbReference>
<dbReference type="InterPro" id="IPR057546">
    <property type="entry name" value="HEAT_GCN1"/>
</dbReference>
<keyword evidence="10" id="KW-0677">Repeat</keyword>
<feature type="compositionally biased region" description="Low complexity" evidence="18">
    <location>
        <begin position="1062"/>
        <end position="1071"/>
    </location>
</feature>
<feature type="compositionally biased region" description="Polar residues" evidence="18">
    <location>
        <begin position="708"/>
        <end position="717"/>
    </location>
</feature>
<feature type="compositionally biased region" description="Low complexity" evidence="18">
    <location>
        <begin position="661"/>
        <end position="675"/>
    </location>
</feature>
<keyword evidence="8" id="KW-0132">Cell division</keyword>
<dbReference type="FunFam" id="1.25.10.10:FF:000005">
    <property type="entry name" value="CLIP-associating protein 1 isoform 2"/>
    <property type="match status" value="1"/>
</dbReference>
<dbReference type="FunFam" id="1.25.10.10:FF:000031">
    <property type="entry name" value="CLIP-associating protein 1 isoform 2"/>
    <property type="match status" value="1"/>
</dbReference>
<dbReference type="PROSITE" id="PS50077">
    <property type="entry name" value="HEAT_REPEAT"/>
    <property type="match status" value="1"/>
</dbReference>
<keyword evidence="21" id="KW-1185">Reference proteome</keyword>
<feature type="region of interest" description="Disordered" evidence="18">
    <location>
        <begin position="232"/>
        <end position="285"/>
    </location>
</feature>
<evidence type="ECO:0000256" key="18">
    <source>
        <dbReference type="SAM" id="MobiDB-lite"/>
    </source>
</evidence>
<keyword evidence="15" id="KW-0131">Cell cycle</keyword>
<evidence type="ECO:0000313" key="20">
    <source>
        <dbReference type="Ensembl" id="ENSDLAP00005031106.2"/>
    </source>
</evidence>
<evidence type="ECO:0000256" key="7">
    <source>
        <dbReference type="ARBA" id="ARBA00022490"/>
    </source>
</evidence>
<dbReference type="InterPro" id="IPR021133">
    <property type="entry name" value="HEAT_type_2"/>
</dbReference>
<feature type="region of interest" description="Disordered" evidence="18">
    <location>
        <begin position="634"/>
        <end position="717"/>
    </location>
</feature>
<dbReference type="PANTHER" id="PTHR21567">
    <property type="entry name" value="CLASP"/>
    <property type="match status" value="1"/>
</dbReference>
<feature type="compositionally biased region" description="Low complexity" evidence="18">
    <location>
        <begin position="252"/>
        <end position="285"/>
    </location>
</feature>
<name>A0A8C4FD76_DICLA</name>
<organism evidence="20 21">
    <name type="scientific">Dicentrarchus labrax</name>
    <name type="common">European seabass</name>
    <name type="synonym">Morone labrax</name>
    <dbReference type="NCBI Taxonomy" id="13489"/>
    <lineage>
        <taxon>Eukaryota</taxon>
        <taxon>Metazoa</taxon>
        <taxon>Chordata</taxon>
        <taxon>Craniata</taxon>
        <taxon>Vertebrata</taxon>
        <taxon>Euteleostomi</taxon>
        <taxon>Actinopterygii</taxon>
        <taxon>Neopterygii</taxon>
        <taxon>Teleostei</taxon>
        <taxon>Neoteleostei</taxon>
        <taxon>Acanthomorphata</taxon>
        <taxon>Eupercaria</taxon>
        <taxon>Moronidae</taxon>
        <taxon>Dicentrarchus</taxon>
    </lineage>
</organism>
<keyword evidence="9" id="KW-0493">Microtubule</keyword>
<evidence type="ECO:0000313" key="21">
    <source>
        <dbReference type="Proteomes" id="UP000694389"/>
    </source>
</evidence>
<dbReference type="Gene3D" id="1.25.10.10">
    <property type="entry name" value="Leucine-rich Repeat Variant"/>
    <property type="match status" value="4"/>
</dbReference>
<dbReference type="GO" id="GO:0005881">
    <property type="term" value="C:cytoplasmic microtubule"/>
    <property type="evidence" value="ECO:0007669"/>
    <property type="project" value="TreeGrafter"/>
</dbReference>
<evidence type="ECO:0000256" key="14">
    <source>
        <dbReference type="ARBA" id="ARBA00023212"/>
    </source>
</evidence>
<dbReference type="InterPro" id="IPR048491">
    <property type="entry name" value="XMAP215_CLASP_TOG"/>
</dbReference>
<dbReference type="GO" id="GO:0000776">
    <property type="term" value="C:kinetochore"/>
    <property type="evidence" value="ECO:0007669"/>
    <property type="project" value="UniProtKB-KW"/>
</dbReference>
<dbReference type="GO" id="GO:0005794">
    <property type="term" value="C:Golgi apparatus"/>
    <property type="evidence" value="ECO:0007669"/>
    <property type="project" value="UniProtKB-SubCell"/>
</dbReference>
<dbReference type="GO" id="GO:0051301">
    <property type="term" value="P:cell division"/>
    <property type="evidence" value="ECO:0007669"/>
    <property type="project" value="UniProtKB-KW"/>
</dbReference>
<feature type="domain" description="TOG" evidence="19">
    <location>
        <begin position="805"/>
        <end position="1042"/>
    </location>
</feature>
<evidence type="ECO:0000256" key="15">
    <source>
        <dbReference type="ARBA" id="ARBA00023306"/>
    </source>
</evidence>
<evidence type="ECO:0000256" key="2">
    <source>
        <dbReference type="ARBA" id="ARBA00004300"/>
    </source>
</evidence>
<proteinExistence type="inferred from homology"/>
<feature type="region of interest" description="Disordered" evidence="18">
    <location>
        <begin position="1035"/>
        <end position="1082"/>
    </location>
</feature>
<feature type="region of interest" description="Disordered" evidence="18">
    <location>
        <begin position="599"/>
        <end position="618"/>
    </location>
</feature>
<evidence type="ECO:0000256" key="10">
    <source>
        <dbReference type="ARBA" id="ARBA00022737"/>
    </source>
</evidence>
<evidence type="ECO:0000256" key="6">
    <source>
        <dbReference type="ARBA" id="ARBA00022454"/>
    </source>
</evidence>
<evidence type="ECO:0000256" key="4">
    <source>
        <dbReference type="ARBA" id="ARBA00004629"/>
    </source>
</evidence>
<evidence type="ECO:0000256" key="11">
    <source>
        <dbReference type="ARBA" id="ARBA00022776"/>
    </source>
</evidence>
<dbReference type="FunFam" id="1.25.10.10:FF:000006">
    <property type="entry name" value="CLIP-associating protein 1 isoform 2"/>
    <property type="match status" value="1"/>
</dbReference>
<dbReference type="GO" id="GO:0005876">
    <property type="term" value="C:spindle microtubule"/>
    <property type="evidence" value="ECO:0007669"/>
    <property type="project" value="TreeGrafter"/>
</dbReference>
<feature type="compositionally biased region" description="Low complexity" evidence="18">
    <location>
        <begin position="604"/>
        <end position="617"/>
    </location>
</feature>
<evidence type="ECO:0000256" key="16">
    <source>
        <dbReference type="ARBA" id="ARBA00023328"/>
    </source>
</evidence>
<evidence type="ECO:0000256" key="9">
    <source>
        <dbReference type="ARBA" id="ARBA00022701"/>
    </source>
</evidence>
<evidence type="ECO:0000256" key="17">
    <source>
        <dbReference type="PROSITE-ProRule" id="PRU00103"/>
    </source>
</evidence>
<evidence type="ECO:0000256" key="12">
    <source>
        <dbReference type="ARBA" id="ARBA00022838"/>
    </source>
</evidence>
<keyword evidence="16" id="KW-0137">Centromere</keyword>
<evidence type="ECO:0000256" key="8">
    <source>
        <dbReference type="ARBA" id="ARBA00022618"/>
    </source>
</evidence>
<feature type="domain" description="TOG" evidence="19">
    <location>
        <begin position="1209"/>
        <end position="1446"/>
    </location>
</feature>
<feature type="compositionally biased region" description="Low complexity" evidence="18">
    <location>
        <begin position="540"/>
        <end position="558"/>
    </location>
</feature>
<dbReference type="PANTHER" id="PTHR21567:SF28">
    <property type="entry name" value="CLIP-ASSOCIATING PROTEIN 1"/>
    <property type="match status" value="1"/>
</dbReference>
<feature type="region of interest" description="Disordered" evidence="18">
    <location>
        <begin position="566"/>
        <end position="593"/>
    </location>
</feature>
<sequence>MTEPSMENCLAQVLQKDMGRRLQVGQEIIDYILDKEKSHDLEQDQTALDKMIDGIASSWVNSSNFKVALLGLDLLSALVTRLQERFRAHVGTVLPSLIDRLGDSKDQVRDQDQTVLLKIMEQAATPQYVWDRMLGGFKHKNNRTREGVCLCLIATLNTYGAQGLTLSKIVPHICNLLGDPTSQVRDSAMSCLVEIYRHVGERVRMDLSKKGLPQSRLNVIFSKFDEVQRSGNMISSSDKNFEDEDSVDGGRSSSSSSSKAPPGGRRTVVSSVRRPSSATTAKATGAGAVDEEDFIKAFEDVPSVQIYSNREFEDQLAKIREVLSDDKHDWEHRVVALKKVRSVMLAGAAEYEGFPQQLRLLEAPLKLSAKDLRSQVVREACITLGHLSSLLGNKFDHGAESIMPTLLNLVPNSAKVMATSGMAAIRLILRHTHYPRLIPIITSNCTSKSVAVRRRCYEFLDLMLQEWHTNTLERHVAVLTETIKKGIHDADSEARSIARKCYWGFHGHCSREAEHLFQALESTYQKALQSHLKSSDSIVSLPQSDRSSSSSQESLNRPLSVKSVIGGSITRSEVHTTPGSLQRSRSDIDVNAASSAKSRLSTVPASSPFSSAAALPPGSYASLGEDQAYFGRVRTRRQSSGSVGGASTSVVDSRGRSRAKVVSQSQPGSRSSSPGKLLGHSSYGRIPRATVSAATTPADKRSRIPRSQGCSRETSPSRLGIDRYNLIHQARISASVNAMRVLNTGTEVEAAVADALLLGDSRNKRKPLRRRYESPGMYSDDDANSDASSACSERSYGSRNGGIPHYLRQTEDVAEILNHCASSNWSERKEGLLGLQNLLKSQRILSRVELKRLCEIFTRMFADPHSKVFSMFLETLVDFVLVHREDLQDWLFVLLTQLLKKMGADLLGSVQAKVQKALDITRESFPFDQQFNILMRFIVDQTQTPNLKVKVAILKYIESLARQMDPTDFVNSSETRLAVSRIITWTTEPKSSDVRKAAQVVLISLFELNTPEFTMLLGALPKTFQDGATKLLHNHLKNSSNSSSVGSPSNTIGRTPQRHTPSRTSPLTSPTNCSHGGLSPSMMEYDTENMNSEEIYSSLRGVTEAIQSFSYRSQEDLNEPIRQEGKRDDAVRREGVASSPGSDARLGLDMVEGGRTALDNKTSLLNTPSPRSFSGPRGREFAPYGYGETICTYDKSALKEAVFDDDVEQFRDSVGQDHSDLVADLLKELSNHNERSEERKGALVDLLKITREDSLAVWDEHFKTILLLLLETLGDKDHTIRALALRVLKEILRNQPARFKNYAELTIMKTLEAHKDSHKEVVRAAEEAASTLAGSIHPEQCIKVLCPIVQTADYPINLAAIKMQTKVIERIAKDSLLQLLPDIIPGLLQGYDNTESSVRKASVFCLVAIYSVIGEDLKPHLAQLTGSKVLTVFAFTHTRMHTLLQQALSLIIFPCCYFSAGFSRVVQL</sequence>
<evidence type="ECO:0000259" key="19">
    <source>
        <dbReference type="SMART" id="SM01349"/>
    </source>
</evidence>
<dbReference type="FunFam" id="1.25.10.10:FF:000001">
    <property type="entry name" value="CLIP-associating protein 1 isoform 2"/>
    <property type="match status" value="1"/>
</dbReference>
<feature type="compositionally biased region" description="Low complexity" evidence="18">
    <location>
        <begin position="639"/>
        <end position="652"/>
    </location>
</feature>
<dbReference type="SMART" id="SM01349">
    <property type="entry name" value="TOG"/>
    <property type="match status" value="4"/>
</dbReference>
<dbReference type="Pfam" id="PF21041">
    <property type="entry name" value="XMAP215_CLASP_TOG"/>
    <property type="match status" value="1"/>
</dbReference>
<dbReference type="GeneTree" id="ENSGT00940000154817"/>
<keyword evidence="13" id="KW-0333">Golgi apparatus</keyword>
<evidence type="ECO:0000256" key="3">
    <source>
        <dbReference type="ARBA" id="ARBA00004601"/>
    </source>
</evidence>
<dbReference type="SUPFAM" id="SSF48371">
    <property type="entry name" value="ARM repeat"/>
    <property type="match status" value="2"/>
</dbReference>
<dbReference type="Proteomes" id="UP000694389">
    <property type="component" value="Unassembled WGS sequence"/>
</dbReference>
<reference evidence="20" key="2">
    <citation type="submission" date="2025-09" db="UniProtKB">
        <authorList>
            <consortium name="Ensembl"/>
        </authorList>
    </citation>
    <scope>IDENTIFICATION</scope>
</reference>
<accession>A0A8C4FD76</accession>
<dbReference type="GO" id="GO:0045180">
    <property type="term" value="C:basal cortex"/>
    <property type="evidence" value="ECO:0007669"/>
    <property type="project" value="TreeGrafter"/>
</dbReference>
<feature type="domain" description="TOG" evidence="19">
    <location>
        <begin position="2"/>
        <end position="233"/>
    </location>
</feature>
<dbReference type="Pfam" id="PF23271">
    <property type="entry name" value="HEAT_GCN1"/>
    <property type="match status" value="1"/>
</dbReference>
<keyword evidence="6" id="KW-0158">Chromosome</keyword>
<dbReference type="InterPro" id="IPR024395">
    <property type="entry name" value="CLASP_N_dom"/>
</dbReference>
<feature type="compositionally biased region" description="Basic and acidic residues" evidence="18">
    <location>
        <begin position="1113"/>
        <end position="1135"/>
    </location>
</feature>
<keyword evidence="12" id="KW-0995">Kinetochore</keyword>
<keyword evidence="14" id="KW-0206">Cytoskeleton</keyword>
<evidence type="ECO:0000256" key="5">
    <source>
        <dbReference type="ARBA" id="ARBA00009549"/>
    </source>
</evidence>
<reference evidence="20" key="1">
    <citation type="submission" date="2025-08" db="UniProtKB">
        <authorList>
            <consortium name="Ensembl"/>
        </authorList>
    </citation>
    <scope>IDENTIFICATION</scope>
</reference>